<keyword evidence="4" id="KW-1185">Reference proteome</keyword>
<sequence>MLSSILSCILFLCVIDSALGHVSMQKPYPLRSPHNPNEKSGPKDYDMSSPLAPNGSNYPCKGYNKDISGVASVETYTAGQTYSITLQGSATHMGGSCQISLSYDNGATFKVIHSMIGGCPLKTSYDFTIPKDAPNGKKTILAWTWFNKVGNREMYMNCAVVDIVGGSDGKTLNTPEIFRANTFAGTCITPEGKDLVFENPGDSVEYGGDYATNKPSGPTPITGCSNAPPPPPSQDQPTNTNITTTQQGQPITTENTFPTTMPAPVPTTTPTTQPAPTTIESQPTTQSTCDDLTTTITQIVTQTITQTQTEVVTITKDSSETKLSRTVRPTTTQDIVTPTSEPCNKEEAIQCYENGKKWKFCDGTEWVDMGLCSKGQTCKDGKLVNPVNED</sequence>
<evidence type="ECO:0008006" key="5">
    <source>
        <dbReference type="Google" id="ProtNLM"/>
    </source>
</evidence>
<feature type="region of interest" description="Disordered" evidence="1">
    <location>
        <begin position="214"/>
        <end position="287"/>
    </location>
</feature>
<keyword evidence="2" id="KW-0732">Signal</keyword>
<dbReference type="Gene3D" id="2.70.50.70">
    <property type="match status" value="1"/>
</dbReference>
<dbReference type="PANTHER" id="PTHR36182">
    <property type="entry name" value="PROTEIN, PUTATIVE (AFU_ORTHOLOGUE AFUA_6G10930)-RELATED"/>
    <property type="match status" value="1"/>
</dbReference>
<feature type="chain" id="PRO_5017922866" description="Chitin-binding type-4 domain-containing protein" evidence="2">
    <location>
        <begin position="21"/>
        <end position="390"/>
    </location>
</feature>
<protein>
    <recommendedName>
        <fullName evidence="5">Chitin-binding type-4 domain-containing protein</fullName>
    </recommendedName>
</protein>
<dbReference type="Proteomes" id="UP000267821">
    <property type="component" value="Unassembled WGS sequence"/>
</dbReference>
<feature type="compositionally biased region" description="Low complexity" evidence="1">
    <location>
        <begin position="268"/>
        <end position="287"/>
    </location>
</feature>
<evidence type="ECO:0000313" key="3">
    <source>
        <dbReference type="EMBL" id="RPB26086.1"/>
    </source>
</evidence>
<dbReference type="EMBL" id="ML121535">
    <property type="protein sequence ID" value="RPB26086.1"/>
    <property type="molecule type" value="Genomic_DNA"/>
</dbReference>
<feature type="region of interest" description="Disordered" evidence="1">
    <location>
        <begin position="28"/>
        <end position="48"/>
    </location>
</feature>
<name>A0A3N4LT77_9PEZI</name>
<feature type="signal peptide" evidence="2">
    <location>
        <begin position="1"/>
        <end position="20"/>
    </location>
</feature>
<accession>A0A3N4LT77</accession>
<evidence type="ECO:0000256" key="2">
    <source>
        <dbReference type="SAM" id="SignalP"/>
    </source>
</evidence>
<evidence type="ECO:0000313" key="4">
    <source>
        <dbReference type="Proteomes" id="UP000267821"/>
    </source>
</evidence>
<feature type="compositionally biased region" description="Basic and acidic residues" evidence="1">
    <location>
        <begin position="36"/>
        <end position="46"/>
    </location>
</feature>
<dbReference type="AlphaFoldDB" id="A0A3N4LT77"/>
<organism evidence="3 4">
    <name type="scientific">Terfezia boudieri ATCC MYA-4762</name>
    <dbReference type="NCBI Taxonomy" id="1051890"/>
    <lineage>
        <taxon>Eukaryota</taxon>
        <taxon>Fungi</taxon>
        <taxon>Dikarya</taxon>
        <taxon>Ascomycota</taxon>
        <taxon>Pezizomycotina</taxon>
        <taxon>Pezizomycetes</taxon>
        <taxon>Pezizales</taxon>
        <taxon>Pezizaceae</taxon>
        <taxon>Terfezia</taxon>
    </lineage>
</organism>
<evidence type="ECO:0000256" key="1">
    <source>
        <dbReference type="SAM" id="MobiDB-lite"/>
    </source>
</evidence>
<gene>
    <name evidence="3" type="ORF">L211DRAFT_781976</name>
</gene>
<feature type="compositionally biased region" description="Low complexity" evidence="1">
    <location>
        <begin position="236"/>
        <end position="260"/>
    </location>
</feature>
<dbReference type="OrthoDB" id="2342176at2759"/>
<reference evidence="3 4" key="1">
    <citation type="journal article" date="2018" name="Nat. Ecol. Evol.">
        <title>Pezizomycetes genomes reveal the molecular basis of ectomycorrhizal truffle lifestyle.</title>
        <authorList>
            <person name="Murat C."/>
            <person name="Payen T."/>
            <person name="Noel B."/>
            <person name="Kuo A."/>
            <person name="Morin E."/>
            <person name="Chen J."/>
            <person name="Kohler A."/>
            <person name="Krizsan K."/>
            <person name="Balestrini R."/>
            <person name="Da Silva C."/>
            <person name="Montanini B."/>
            <person name="Hainaut M."/>
            <person name="Levati E."/>
            <person name="Barry K.W."/>
            <person name="Belfiori B."/>
            <person name="Cichocki N."/>
            <person name="Clum A."/>
            <person name="Dockter R.B."/>
            <person name="Fauchery L."/>
            <person name="Guy J."/>
            <person name="Iotti M."/>
            <person name="Le Tacon F."/>
            <person name="Lindquist E.A."/>
            <person name="Lipzen A."/>
            <person name="Malagnac F."/>
            <person name="Mello A."/>
            <person name="Molinier V."/>
            <person name="Miyauchi S."/>
            <person name="Poulain J."/>
            <person name="Riccioni C."/>
            <person name="Rubini A."/>
            <person name="Sitrit Y."/>
            <person name="Splivallo R."/>
            <person name="Traeger S."/>
            <person name="Wang M."/>
            <person name="Zifcakova L."/>
            <person name="Wipf D."/>
            <person name="Zambonelli A."/>
            <person name="Paolocci F."/>
            <person name="Nowrousian M."/>
            <person name="Ottonello S."/>
            <person name="Baldrian P."/>
            <person name="Spatafora J.W."/>
            <person name="Henrissat B."/>
            <person name="Nagy L.G."/>
            <person name="Aury J.M."/>
            <person name="Wincker P."/>
            <person name="Grigoriev I.V."/>
            <person name="Bonfante P."/>
            <person name="Martin F.M."/>
        </authorList>
    </citation>
    <scope>NUCLEOTIDE SEQUENCE [LARGE SCALE GENOMIC DNA]</scope>
    <source>
        <strain evidence="3 4">ATCC MYA-4762</strain>
    </source>
</reference>
<proteinExistence type="predicted"/>
<dbReference type="PANTHER" id="PTHR36182:SF1">
    <property type="entry name" value="PROTEIN, PUTATIVE (AFU_ORTHOLOGUE AFUA_6G10930)-RELATED"/>
    <property type="match status" value="1"/>
</dbReference>
<dbReference type="InParanoid" id="A0A3N4LT77"/>